<dbReference type="InterPro" id="IPR013762">
    <property type="entry name" value="Integrase-like_cat_sf"/>
</dbReference>
<proteinExistence type="predicted"/>
<dbReference type="InterPro" id="IPR011010">
    <property type="entry name" value="DNA_brk_join_enz"/>
</dbReference>
<organism evidence="2 3">
    <name type="scientific">Polaromonas jejuensis</name>
    <dbReference type="NCBI Taxonomy" id="457502"/>
    <lineage>
        <taxon>Bacteria</taxon>
        <taxon>Pseudomonadati</taxon>
        <taxon>Pseudomonadota</taxon>
        <taxon>Betaproteobacteria</taxon>
        <taxon>Burkholderiales</taxon>
        <taxon>Comamonadaceae</taxon>
        <taxon>Polaromonas</taxon>
    </lineage>
</organism>
<dbReference type="Gene3D" id="1.10.443.10">
    <property type="entry name" value="Intergrase catalytic core"/>
    <property type="match status" value="1"/>
</dbReference>
<dbReference type="RefSeq" id="WP_169804421.1">
    <property type="nucleotide sequence ID" value="NZ_JBHSMX010000011.1"/>
</dbReference>
<keyword evidence="1" id="KW-0233">DNA recombination</keyword>
<dbReference type="Proteomes" id="UP001596084">
    <property type="component" value="Unassembled WGS sequence"/>
</dbReference>
<evidence type="ECO:0000313" key="3">
    <source>
        <dbReference type="Proteomes" id="UP001596084"/>
    </source>
</evidence>
<reference evidence="3" key="1">
    <citation type="journal article" date="2019" name="Int. J. Syst. Evol. Microbiol.">
        <title>The Global Catalogue of Microorganisms (GCM) 10K type strain sequencing project: providing services to taxonomists for standard genome sequencing and annotation.</title>
        <authorList>
            <consortium name="The Broad Institute Genomics Platform"/>
            <consortium name="The Broad Institute Genome Sequencing Center for Infectious Disease"/>
            <person name="Wu L."/>
            <person name="Ma J."/>
        </authorList>
    </citation>
    <scope>NUCLEOTIDE SEQUENCE [LARGE SCALE GENOMIC DNA]</scope>
    <source>
        <strain evidence="3">CGMCC 4.7277</strain>
    </source>
</reference>
<accession>A0ABW0Q7J9</accession>
<comment type="caution">
    <text evidence="2">The sequence shown here is derived from an EMBL/GenBank/DDBJ whole genome shotgun (WGS) entry which is preliminary data.</text>
</comment>
<sequence>MAKPGKPPRAFKTSLFTRDATRRAHFIHSANLGSASLRFDAFQGWVLNKGLQTLDQSSLVLGCLVGFDGLATDNDLRGAYDACTNAARWSNALRIDWLDGPRINARDLSAPTTLALQRVEQWLPFETAQSLLMQQVLRTPLGDAYAKCSVPAWEQLRQDGMAWLQSTLPPIFYGHVGEAARMSALPRSALAREQHKLALKIEALDSPEEASPNDTAYARAFEAAMLGRPPSALSGGQFLKKLTDALRPPVKGSNAAKRSKIVEALRLLAAEIDHVDEVCALLYVFALDLVENGTRRKSKLAPTTPYDYIQSFAIDFHTEAGGLHLAGIGPEPYARIYGKLLNATNTIASYRVAGLKAFHLFLRAWWTVPRLPLEVFKLEIDTPVAANMIWQHERKLLGQWLGEVEPTRFTQQLGTGLAITGHAMVRISELMVLRLMNVIDEGDHLCIEIARQVSDGKEKSSEGRRRVFIKDAESVKQIRAWRARRVQENASPNDYVFGDPSDPKKLADTGKMYFWMSRLLKTVTGDDTISVHIQRHSIASHRFVPISLDDSDYEINPVDELANEAGHSGGHVTTVNYCHLFEMGLRQSLDKGLHHLAIGYAAVTDWTHIPATTLRQRVSRSELGVAAQREILWGALKGAADQIQRPPVSQSCALVAPDNPLLSLKPKALGYPQVVGVLSDIARGLSIAQSSLRQDLKESLVIEAIKLVGVFADRHGEPELLDQLTLGSKALRDHSGGLLGLRPDFSRMSQSRWALLPGAVERGDRWMLTEATDYWQRTLCKEHIAVRPGPGWDKFVELLKEAGINTSLMAIKWSITPTSEADVLNALALAQATVRVRLGSSVTQIQQAPRAGRPTIWLVIGSDTKLLGVDGSGSSMTGLQCAMLSAHVWLKLIEKLNQEKL</sequence>
<evidence type="ECO:0000256" key="1">
    <source>
        <dbReference type="ARBA" id="ARBA00023172"/>
    </source>
</evidence>
<gene>
    <name evidence="2" type="ORF">ACFPP7_07875</name>
</gene>
<keyword evidence="3" id="KW-1185">Reference proteome</keyword>
<name>A0ABW0Q7J9_9BURK</name>
<protein>
    <recommendedName>
        <fullName evidence="4">Tyr recombinase domain-containing protein</fullName>
    </recommendedName>
</protein>
<dbReference type="SUPFAM" id="SSF56349">
    <property type="entry name" value="DNA breaking-rejoining enzymes"/>
    <property type="match status" value="1"/>
</dbReference>
<evidence type="ECO:0008006" key="4">
    <source>
        <dbReference type="Google" id="ProtNLM"/>
    </source>
</evidence>
<dbReference type="EMBL" id="JBHSMX010000011">
    <property type="protein sequence ID" value="MFC5520836.1"/>
    <property type="molecule type" value="Genomic_DNA"/>
</dbReference>
<evidence type="ECO:0000313" key="2">
    <source>
        <dbReference type="EMBL" id="MFC5520836.1"/>
    </source>
</evidence>